<accession>A0ACC4C9S1</accession>
<organism evidence="1 2">
    <name type="scientific">Populus alba</name>
    <name type="common">White poplar</name>
    <dbReference type="NCBI Taxonomy" id="43335"/>
    <lineage>
        <taxon>Eukaryota</taxon>
        <taxon>Viridiplantae</taxon>
        <taxon>Streptophyta</taxon>
        <taxon>Embryophyta</taxon>
        <taxon>Tracheophyta</taxon>
        <taxon>Spermatophyta</taxon>
        <taxon>Magnoliopsida</taxon>
        <taxon>eudicotyledons</taxon>
        <taxon>Gunneridae</taxon>
        <taxon>Pentapetalae</taxon>
        <taxon>rosids</taxon>
        <taxon>fabids</taxon>
        <taxon>Malpighiales</taxon>
        <taxon>Salicaceae</taxon>
        <taxon>Saliceae</taxon>
        <taxon>Populus</taxon>
    </lineage>
</organism>
<sequence length="191" mass="21720">MGYLSGVGRSRRKKKKYTATVICSSLLDKREEFEDIWAVVISKVRGIGGSSSRKAKGKVTQEAGLQVNAKLRKYMAVDKWWRKRGSNTWQSIWLVTSEMCPFEYRRSQVGVPSSEVPLQLAIFDLILPLDECFRFQIMTERQANGLSAEPGCASSLPQAFMATFPDGRWLLEKTNLCLRNSDKFEPLCQKK</sequence>
<evidence type="ECO:0000313" key="1">
    <source>
        <dbReference type="EMBL" id="KAL3591932.1"/>
    </source>
</evidence>
<dbReference type="Proteomes" id="UP000309997">
    <property type="component" value="Unassembled WGS sequence"/>
</dbReference>
<name>A0ACC4C9S1_POPAL</name>
<protein>
    <submittedName>
        <fullName evidence="1">Uncharacterized protein</fullName>
    </submittedName>
</protein>
<evidence type="ECO:0000313" key="2">
    <source>
        <dbReference type="Proteomes" id="UP000309997"/>
    </source>
</evidence>
<keyword evidence="2" id="KW-1185">Reference proteome</keyword>
<dbReference type="EMBL" id="RCHU02000005">
    <property type="protein sequence ID" value="KAL3591932.1"/>
    <property type="molecule type" value="Genomic_DNA"/>
</dbReference>
<proteinExistence type="predicted"/>
<comment type="caution">
    <text evidence="1">The sequence shown here is derived from an EMBL/GenBank/DDBJ whole genome shotgun (WGS) entry which is preliminary data.</text>
</comment>
<reference evidence="1 2" key="1">
    <citation type="journal article" date="2024" name="Plant Biotechnol. J.">
        <title>Genome and CRISPR/Cas9 system of a widespread forest tree (Populus alba) in the world.</title>
        <authorList>
            <person name="Liu Y.J."/>
            <person name="Jiang P.F."/>
            <person name="Han X.M."/>
            <person name="Li X.Y."/>
            <person name="Wang H.M."/>
            <person name="Wang Y.J."/>
            <person name="Wang X.X."/>
            <person name="Zeng Q.Y."/>
        </authorList>
    </citation>
    <scope>NUCLEOTIDE SEQUENCE [LARGE SCALE GENOMIC DNA]</scope>
    <source>
        <strain evidence="2">cv. PAL-ZL1</strain>
    </source>
</reference>
<gene>
    <name evidence="1" type="ORF">D5086_010572</name>
</gene>